<evidence type="ECO:0000256" key="2">
    <source>
        <dbReference type="ARBA" id="ARBA00022737"/>
    </source>
</evidence>
<reference evidence="8 9" key="1">
    <citation type="journal article" date="2015" name="Genome Biol. Evol.">
        <title>Phylogenomic analyses indicate that early fungi evolved digesting cell walls of algal ancestors of land plants.</title>
        <authorList>
            <person name="Chang Y."/>
            <person name="Wang S."/>
            <person name="Sekimoto S."/>
            <person name="Aerts A.L."/>
            <person name="Choi C."/>
            <person name="Clum A."/>
            <person name="LaButti K.M."/>
            <person name="Lindquist E.A."/>
            <person name="Yee Ngan C."/>
            <person name="Ohm R.A."/>
            <person name="Salamov A.A."/>
            <person name="Grigoriev I.V."/>
            <person name="Spatafora J.W."/>
            <person name="Berbee M.L."/>
        </authorList>
    </citation>
    <scope>NUCLEOTIDE SEQUENCE [LARGE SCALE GENOMIC DNA]</scope>
    <source>
        <strain evidence="8 9">JEL478</strain>
    </source>
</reference>
<dbReference type="STRING" id="1344416.A0A139A327"/>
<evidence type="ECO:0000313" key="8">
    <source>
        <dbReference type="EMBL" id="KXS11216.1"/>
    </source>
</evidence>
<dbReference type="Proteomes" id="UP000070544">
    <property type="component" value="Unassembled WGS sequence"/>
</dbReference>
<evidence type="ECO:0000259" key="7">
    <source>
        <dbReference type="PROSITE" id="PS50157"/>
    </source>
</evidence>
<keyword evidence="1" id="KW-0479">Metal-binding</keyword>
<dbReference type="GO" id="GO:0008270">
    <property type="term" value="F:zinc ion binding"/>
    <property type="evidence" value="ECO:0007669"/>
    <property type="project" value="UniProtKB-KW"/>
</dbReference>
<dbReference type="EMBL" id="KQ965806">
    <property type="protein sequence ID" value="KXS11216.1"/>
    <property type="molecule type" value="Genomic_DNA"/>
</dbReference>
<dbReference type="Pfam" id="PF00096">
    <property type="entry name" value="zf-C2H2"/>
    <property type="match status" value="1"/>
</dbReference>
<feature type="region of interest" description="Disordered" evidence="6">
    <location>
        <begin position="19"/>
        <end position="73"/>
    </location>
</feature>
<keyword evidence="4" id="KW-0862">Zinc</keyword>
<dbReference type="Gene3D" id="3.30.160.60">
    <property type="entry name" value="Classic Zinc Finger"/>
    <property type="match status" value="2"/>
</dbReference>
<dbReference type="GO" id="GO:0005634">
    <property type="term" value="C:nucleus"/>
    <property type="evidence" value="ECO:0007669"/>
    <property type="project" value="TreeGrafter"/>
</dbReference>
<feature type="non-terminal residue" evidence="8">
    <location>
        <position position="250"/>
    </location>
</feature>
<gene>
    <name evidence="8" type="ORF">M427DRAFT_61007</name>
</gene>
<dbReference type="PROSITE" id="PS50157">
    <property type="entry name" value="ZINC_FINGER_C2H2_2"/>
    <property type="match status" value="2"/>
</dbReference>
<dbReference type="InterPro" id="IPR036236">
    <property type="entry name" value="Znf_C2H2_sf"/>
</dbReference>
<keyword evidence="3 5" id="KW-0863">Zinc-finger</keyword>
<keyword evidence="2" id="KW-0677">Repeat</keyword>
<proteinExistence type="predicted"/>
<evidence type="ECO:0000256" key="4">
    <source>
        <dbReference type="ARBA" id="ARBA00022833"/>
    </source>
</evidence>
<dbReference type="AlphaFoldDB" id="A0A139A327"/>
<protein>
    <recommendedName>
        <fullName evidence="7">C2H2-type domain-containing protein</fullName>
    </recommendedName>
</protein>
<keyword evidence="9" id="KW-1185">Reference proteome</keyword>
<feature type="compositionally biased region" description="Pro residues" evidence="6">
    <location>
        <begin position="62"/>
        <end position="71"/>
    </location>
</feature>
<name>A0A139A327_GONPJ</name>
<dbReference type="OrthoDB" id="3269380at2759"/>
<accession>A0A139A327</accession>
<evidence type="ECO:0000256" key="5">
    <source>
        <dbReference type="PROSITE-ProRule" id="PRU00042"/>
    </source>
</evidence>
<dbReference type="PANTHER" id="PTHR23057">
    <property type="entry name" value="JUXTAPOSED WITH ANOTHER ZINC FINGER PROTEIN 1"/>
    <property type="match status" value="1"/>
</dbReference>
<dbReference type="InterPro" id="IPR051580">
    <property type="entry name" value="ZnF-Chromatin_assoc"/>
</dbReference>
<dbReference type="SMART" id="SM00355">
    <property type="entry name" value="ZnF_C2H2"/>
    <property type="match status" value="2"/>
</dbReference>
<feature type="domain" description="C2H2-type" evidence="7">
    <location>
        <begin position="214"/>
        <end position="240"/>
    </location>
</feature>
<organism evidence="8 9">
    <name type="scientific">Gonapodya prolifera (strain JEL478)</name>
    <name type="common">Monoblepharis prolifera</name>
    <dbReference type="NCBI Taxonomy" id="1344416"/>
    <lineage>
        <taxon>Eukaryota</taxon>
        <taxon>Fungi</taxon>
        <taxon>Fungi incertae sedis</taxon>
        <taxon>Chytridiomycota</taxon>
        <taxon>Chytridiomycota incertae sedis</taxon>
        <taxon>Monoblepharidomycetes</taxon>
        <taxon>Monoblepharidales</taxon>
        <taxon>Gonapodyaceae</taxon>
        <taxon>Gonapodya</taxon>
    </lineage>
</organism>
<dbReference type="InterPro" id="IPR013087">
    <property type="entry name" value="Znf_C2H2_type"/>
</dbReference>
<sequence length="250" mass="26074">MSSSAAIVSEMPIEDMFPLAANPALPPVGESAETDTVVDRTSPVETKSEDGDVPIKLESPATPSPETPPPVLEVKPKVATSLPKSGPRALTLRLPARPASPVLKVSRSAISSRVVASPTATEASSDDASSTIGTDCGEESMRMAGALLIGRSPSVASAASGASGDVKEKRSYVCSVKGCGKSYKNANGLKYHEQHGHFTDTGDPTLNAIINKPYLCAIPECGKRYKNPNGLKYHIEHAHSSLIANILGES</sequence>
<evidence type="ECO:0000256" key="3">
    <source>
        <dbReference type="ARBA" id="ARBA00022771"/>
    </source>
</evidence>
<evidence type="ECO:0000256" key="1">
    <source>
        <dbReference type="ARBA" id="ARBA00022723"/>
    </source>
</evidence>
<dbReference type="PROSITE" id="PS00028">
    <property type="entry name" value="ZINC_FINGER_C2H2_1"/>
    <property type="match status" value="2"/>
</dbReference>
<feature type="domain" description="C2H2-type" evidence="7">
    <location>
        <begin position="172"/>
        <end position="202"/>
    </location>
</feature>
<dbReference type="PANTHER" id="PTHR23057:SF0">
    <property type="entry name" value="JUXTAPOSED WITH ANOTHER ZINC FINGER PROTEIN 1"/>
    <property type="match status" value="1"/>
</dbReference>
<feature type="compositionally biased region" description="Basic and acidic residues" evidence="6">
    <location>
        <begin position="46"/>
        <end position="55"/>
    </location>
</feature>
<evidence type="ECO:0000313" key="9">
    <source>
        <dbReference type="Proteomes" id="UP000070544"/>
    </source>
</evidence>
<evidence type="ECO:0000256" key="6">
    <source>
        <dbReference type="SAM" id="MobiDB-lite"/>
    </source>
</evidence>
<dbReference type="SUPFAM" id="SSF57667">
    <property type="entry name" value="beta-beta-alpha zinc fingers"/>
    <property type="match status" value="1"/>
</dbReference>